<comment type="caution">
    <text evidence="1">The sequence shown here is derived from an EMBL/GenBank/DDBJ whole genome shotgun (WGS) entry which is preliminary data.</text>
</comment>
<reference evidence="1 2" key="1">
    <citation type="submission" date="2019-07" db="EMBL/GenBank/DDBJ databases">
        <title>Whole genome shotgun sequence of Reyranella soli NBRC 108950.</title>
        <authorList>
            <person name="Hosoyama A."/>
            <person name="Uohara A."/>
            <person name="Ohji S."/>
            <person name="Ichikawa N."/>
        </authorList>
    </citation>
    <scope>NUCLEOTIDE SEQUENCE [LARGE SCALE GENOMIC DNA]</scope>
    <source>
        <strain evidence="1 2">NBRC 108950</strain>
    </source>
</reference>
<dbReference type="Proteomes" id="UP000321058">
    <property type="component" value="Unassembled WGS sequence"/>
</dbReference>
<proteinExistence type="predicted"/>
<keyword evidence="2" id="KW-1185">Reference proteome</keyword>
<organism evidence="1 2">
    <name type="scientific">Reyranella soli</name>
    <dbReference type="NCBI Taxonomy" id="1230389"/>
    <lineage>
        <taxon>Bacteria</taxon>
        <taxon>Pseudomonadati</taxon>
        <taxon>Pseudomonadota</taxon>
        <taxon>Alphaproteobacteria</taxon>
        <taxon>Hyphomicrobiales</taxon>
        <taxon>Reyranellaceae</taxon>
        <taxon>Reyranella</taxon>
    </lineage>
</organism>
<gene>
    <name evidence="1" type="ORF">RSO01_86950</name>
</gene>
<protein>
    <submittedName>
        <fullName evidence="1">Uncharacterized protein</fullName>
    </submittedName>
</protein>
<evidence type="ECO:0000313" key="2">
    <source>
        <dbReference type="Proteomes" id="UP000321058"/>
    </source>
</evidence>
<accession>A0A512NRG5</accession>
<evidence type="ECO:0000313" key="1">
    <source>
        <dbReference type="EMBL" id="GEP61529.1"/>
    </source>
</evidence>
<name>A0A512NRG5_9HYPH</name>
<dbReference type="AlphaFoldDB" id="A0A512NRG5"/>
<sequence>MLRFPGVWAGLDMSGPPTVEQAISLYASLMEGRQPKGIGGGVVWDIRRLDIAFDAQTWAAVTVTPWA</sequence>
<dbReference type="EMBL" id="BKAJ01000231">
    <property type="protein sequence ID" value="GEP61529.1"/>
    <property type="molecule type" value="Genomic_DNA"/>
</dbReference>